<name>A0A2M6T021_9BACT</name>
<accession>A0A2M6T021</accession>
<feature type="region of interest" description="Disordered" evidence="1">
    <location>
        <begin position="109"/>
        <end position="139"/>
    </location>
</feature>
<sequence length="139" mass="16107">MPEKQELLWELYKKLPEELKEAIFSEKTALAVWDICEKNEVEETDVVAKYVGQVLMGLLLPEDFAGVLEKELELKKEAAGRMAQEINRLIFYPVKECLTAFRQGEQIATPGPAAIEEQEKEEEKTAYEKRRDSYREPIE</sequence>
<evidence type="ECO:0000256" key="1">
    <source>
        <dbReference type="SAM" id="MobiDB-lite"/>
    </source>
</evidence>
<evidence type="ECO:0000313" key="2">
    <source>
        <dbReference type="EMBL" id="PIS38679.1"/>
    </source>
</evidence>
<proteinExistence type="predicted"/>
<organism evidence="2 3">
    <name type="scientific">Candidatus Nealsonbacteria bacterium CG08_land_8_20_14_0_20_43_11</name>
    <dbReference type="NCBI Taxonomy" id="1974706"/>
    <lineage>
        <taxon>Bacteria</taxon>
        <taxon>Candidatus Nealsoniibacteriota</taxon>
    </lineage>
</organism>
<protein>
    <submittedName>
        <fullName evidence="2">Uncharacterized protein</fullName>
    </submittedName>
</protein>
<gene>
    <name evidence="2" type="ORF">COT34_02355</name>
</gene>
<dbReference type="EMBL" id="PEYE01000038">
    <property type="protein sequence ID" value="PIS38679.1"/>
    <property type="molecule type" value="Genomic_DNA"/>
</dbReference>
<dbReference type="AlphaFoldDB" id="A0A2M6T021"/>
<comment type="caution">
    <text evidence="2">The sequence shown here is derived from an EMBL/GenBank/DDBJ whole genome shotgun (WGS) entry which is preliminary data.</text>
</comment>
<evidence type="ECO:0000313" key="3">
    <source>
        <dbReference type="Proteomes" id="UP000229390"/>
    </source>
</evidence>
<reference evidence="3" key="1">
    <citation type="submission" date="2017-09" db="EMBL/GenBank/DDBJ databases">
        <title>Depth-based differentiation of microbial function through sediment-hosted aquifers and enrichment of novel symbionts in the deep terrestrial subsurface.</title>
        <authorList>
            <person name="Probst A.J."/>
            <person name="Ladd B."/>
            <person name="Jarett J.K."/>
            <person name="Geller-Mcgrath D.E."/>
            <person name="Sieber C.M.K."/>
            <person name="Emerson J.B."/>
            <person name="Anantharaman K."/>
            <person name="Thomas B.C."/>
            <person name="Malmstrom R."/>
            <person name="Stieglmeier M."/>
            <person name="Klingl A."/>
            <person name="Woyke T."/>
            <person name="Ryan C.M."/>
            <person name="Banfield J.F."/>
        </authorList>
    </citation>
    <scope>NUCLEOTIDE SEQUENCE [LARGE SCALE GENOMIC DNA]</scope>
</reference>
<dbReference type="Proteomes" id="UP000229390">
    <property type="component" value="Unassembled WGS sequence"/>
</dbReference>
<feature type="compositionally biased region" description="Basic and acidic residues" evidence="1">
    <location>
        <begin position="121"/>
        <end position="139"/>
    </location>
</feature>